<keyword evidence="1" id="KW-1133">Transmembrane helix</keyword>
<evidence type="ECO:0000313" key="2">
    <source>
        <dbReference type="EMBL" id="MFB9057174.1"/>
    </source>
</evidence>
<organism evidence="2 3">
    <name type="scientific">Mariniflexile ostreae</name>
    <dbReference type="NCBI Taxonomy" id="1520892"/>
    <lineage>
        <taxon>Bacteria</taxon>
        <taxon>Pseudomonadati</taxon>
        <taxon>Bacteroidota</taxon>
        <taxon>Flavobacteriia</taxon>
        <taxon>Flavobacteriales</taxon>
        <taxon>Flavobacteriaceae</taxon>
        <taxon>Mariniflexile</taxon>
    </lineage>
</organism>
<keyword evidence="3" id="KW-1185">Reference proteome</keyword>
<evidence type="ECO:0000256" key="1">
    <source>
        <dbReference type="SAM" id="Phobius"/>
    </source>
</evidence>
<feature type="transmembrane region" description="Helical" evidence="1">
    <location>
        <begin position="155"/>
        <end position="173"/>
    </location>
</feature>
<feature type="transmembrane region" description="Helical" evidence="1">
    <location>
        <begin position="125"/>
        <end position="143"/>
    </location>
</feature>
<evidence type="ECO:0008006" key="4">
    <source>
        <dbReference type="Google" id="ProtNLM"/>
    </source>
</evidence>
<sequence length="625" mass="72560">MKSKEDYKKRVKARVLLLKEYILTNLFNKENITVFINEKWLLFILPLIYVFLIITPLIEWIAFIPDYLNISSINPQDYFGIIIGAISSIFGIVMAVVLLSVEFFKERISKDAYVNPLENQLIRNSIYTSISLIGISFLGYIQIESFTTSKSVSIGYYIGFIFIFYIYSVFPVLKTIIGKSSRIKSNVDLVNSISLNSFQNVSRQRFRDNLVEDDTLKILKKELDSYILSTNVTAYQKINDDIISKALTIITDGKNRQQCDIVIGGIIWLWRENSKTAIRASDNHYFETLWSYISDIYLYFADKKAPLLHLQDMHSFIYLDFFKLHEKLGNSIPLTNAMDSIEVSFKSNLTNNCPKQENLKRLARMFEEDGQYEPSSIDDSIQWDSINGLIGLMSKVQDCAINIGNKDLFEESIRRHQDICSDIYYGDYPIGNYQKRFILWKELTSSFYSSRKALEIGLYENTFDCFRIPKNLIVDLIERNYVKEKDLRVIISSYADYIILAFKEGKLSTDSLIGTLNEFCLIGVHCLKHYQKNPLAKKTVSYIIKVLKNLKKLAEKDLASINPNDYLNLKGKIKHFISVATDMDGFDPEKKPVKKWQKLLDNFQNISKEKEFSIIKWKIEEKPKK</sequence>
<gene>
    <name evidence="2" type="ORF">ACFFU9_10520</name>
</gene>
<keyword evidence="1" id="KW-0472">Membrane</keyword>
<feature type="transmembrane region" description="Helical" evidence="1">
    <location>
        <begin position="78"/>
        <end position="104"/>
    </location>
</feature>
<comment type="caution">
    <text evidence="2">The sequence shown here is derived from an EMBL/GenBank/DDBJ whole genome shotgun (WGS) entry which is preliminary data.</text>
</comment>
<keyword evidence="1" id="KW-0812">Transmembrane</keyword>
<feature type="transmembrane region" description="Helical" evidence="1">
    <location>
        <begin position="40"/>
        <end position="58"/>
    </location>
</feature>
<dbReference type="RefSeq" id="WP_379861397.1">
    <property type="nucleotide sequence ID" value="NZ_JBHMFC010000052.1"/>
</dbReference>
<accession>A0ABV5FCJ5</accession>
<dbReference type="Proteomes" id="UP001589585">
    <property type="component" value="Unassembled WGS sequence"/>
</dbReference>
<proteinExistence type="predicted"/>
<dbReference type="EMBL" id="JBHMFC010000052">
    <property type="protein sequence ID" value="MFB9057174.1"/>
    <property type="molecule type" value="Genomic_DNA"/>
</dbReference>
<reference evidence="2 3" key="1">
    <citation type="submission" date="2024-09" db="EMBL/GenBank/DDBJ databases">
        <authorList>
            <person name="Sun Q."/>
            <person name="Mori K."/>
        </authorList>
    </citation>
    <scope>NUCLEOTIDE SEQUENCE [LARGE SCALE GENOMIC DNA]</scope>
    <source>
        <strain evidence="2 3">CECT 8622</strain>
    </source>
</reference>
<protein>
    <recommendedName>
        <fullName evidence="4">DUF2254 domain-containing protein</fullName>
    </recommendedName>
</protein>
<name>A0ABV5FCJ5_9FLAO</name>
<evidence type="ECO:0000313" key="3">
    <source>
        <dbReference type="Proteomes" id="UP001589585"/>
    </source>
</evidence>